<evidence type="ECO:0000313" key="15">
    <source>
        <dbReference type="Proteomes" id="UP000430508"/>
    </source>
</evidence>
<dbReference type="GO" id="GO:0016036">
    <property type="term" value="P:cellular response to phosphate starvation"/>
    <property type="evidence" value="ECO:0007669"/>
    <property type="project" value="TreeGrafter"/>
</dbReference>
<evidence type="ECO:0000259" key="13">
    <source>
        <dbReference type="PROSITE" id="PS50109"/>
    </source>
</evidence>
<dbReference type="InterPro" id="IPR005467">
    <property type="entry name" value="His_kinase_dom"/>
</dbReference>
<keyword evidence="7 12" id="KW-0812">Transmembrane</keyword>
<keyword evidence="4" id="KW-1003">Cell membrane</keyword>
<keyword evidence="5" id="KW-0597">Phosphoprotein</keyword>
<evidence type="ECO:0000256" key="12">
    <source>
        <dbReference type="SAM" id="Phobius"/>
    </source>
</evidence>
<dbReference type="SMART" id="SM00387">
    <property type="entry name" value="HATPase_c"/>
    <property type="match status" value="1"/>
</dbReference>
<comment type="subcellular location">
    <subcellularLocation>
        <location evidence="2">Cell membrane</location>
        <topology evidence="2">Multi-pass membrane protein</topology>
    </subcellularLocation>
</comment>
<evidence type="ECO:0000256" key="8">
    <source>
        <dbReference type="ARBA" id="ARBA00022777"/>
    </source>
</evidence>
<evidence type="ECO:0000313" key="14">
    <source>
        <dbReference type="EMBL" id="QGZ99822.1"/>
    </source>
</evidence>
<dbReference type="InterPro" id="IPR003594">
    <property type="entry name" value="HATPase_dom"/>
</dbReference>
<dbReference type="CDD" id="cd00082">
    <property type="entry name" value="HisKA"/>
    <property type="match status" value="1"/>
</dbReference>
<sequence length="339" mass="38036">MTIRDFIKEKRAYIVCHLLVAVMTILMLAALNPAGGKAFAAVIGTIYVVGALIPLAMEFKKKYAFYQTLVSSFDRLDRKNLIAEMVSEPDFYEGALLHDILKTSNKACLEEINQYKNKHDEYREYIEMWVHEIKTPISSSKLIAQNNRSEATDSMAEELDAIENYVEQALFYARSSAVEKDYLIKETSLEKPVLAAIKRNAQQLIGTGMSVATDDLEKTVYTDTKWLEFMLHQIILNSLKYANEQDAHLKFTAAERDNRCILAVTDNGLGIPANELPRIFDKGFTGTNGRLRGKSTGMGLYICRRLCEKLGIAISAESIPGSGTTLYLVFPKSSMTDII</sequence>
<reference evidence="14 15" key="1">
    <citation type="submission" date="2019-12" db="EMBL/GenBank/DDBJ databases">
        <title>Sequence classification of anaerobic respiratory reductive dehalogenases: First we see many, then we see few.</title>
        <authorList>
            <person name="Molenda O."/>
            <person name="Puentes Jacome L.A."/>
            <person name="Cao X."/>
            <person name="Nesbo C.L."/>
            <person name="Tang S."/>
            <person name="Morson N."/>
            <person name="Patron J."/>
            <person name="Lomheim L."/>
            <person name="Wishart D.S."/>
            <person name="Edwards E.A."/>
        </authorList>
    </citation>
    <scope>NUCLEOTIDE SEQUENCE [LARGE SCALE GENOMIC DNA]</scope>
    <source>
        <strain evidence="14 15">12DCA</strain>
    </source>
</reference>
<feature type="domain" description="Histidine kinase" evidence="13">
    <location>
        <begin position="128"/>
        <end position="334"/>
    </location>
</feature>
<dbReference type="EC" id="2.7.13.3" evidence="3"/>
<evidence type="ECO:0000256" key="11">
    <source>
        <dbReference type="ARBA" id="ARBA00023136"/>
    </source>
</evidence>
<dbReference type="SUPFAM" id="SSF47384">
    <property type="entry name" value="Homodimeric domain of signal transducing histidine kinase"/>
    <property type="match status" value="1"/>
</dbReference>
<dbReference type="SUPFAM" id="SSF55874">
    <property type="entry name" value="ATPase domain of HSP90 chaperone/DNA topoisomerase II/histidine kinase"/>
    <property type="match status" value="1"/>
</dbReference>
<evidence type="ECO:0000256" key="1">
    <source>
        <dbReference type="ARBA" id="ARBA00000085"/>
    </source>
</evidence>
<evidence type="ECO:0000256" key="2">
    <source>
        <dbReference type="ARBA" id="ARBA00004651"/>
    </source>
</evidence>
<proteinExistence type="predicted"/>
<dbReference type="PRINTS" id="PR00344">
    <property type="entry name" value="BCTRLSENSOR"/>
</dbReference>
<protein>
    <recommendedName>
        <fullName evidence="3">histidine kinase</fullName>
        <ecNumber evidence="3">2.7.13.3</ecNumber>
    </recommendedName>
</protein>
<accession>A0A857DG74</accession>
<dbReference type="RefSeq" id="WP_019226255.1">
    <property type="nucleotide sequence ID" value="NZ_CP046996.1"/>
</dbReference>
<dbReference type="EMBL" id="CP046996">
    <property type="protein sequence ID" value="QGZ99822.1"/>
    <property type="molecule type" value="Genomic_DNA"/>
</dbReference>
<dbReference type="Proteomes" id="UP000430508">
    <property type="component" value="Chromosome"/>
</dbReference>
<dbReference type="Gene3D" id="3.30.565.10">
    <property type="entry name" value="Histidine kinase-like ATPase, C-terminal domain"/>
    <property type="match status" value="1"/>
</dbReference>
<evidence type="ECO:0000256" key="7">
    <source>
        <dbReference type="ARBA" id="ARBA00022692"/>
    </source>
</evidence>
<keyword evidence="9 12" id="KW-1133">Transmembrane helix</keyword>
<keyword evidence="10" id="KW-0902">Two-component regulatory system</keyword>
<dbReference type="GO" id="GO:0005886">
    <property type="term" value="C:plasma membrane"/>
    <property type="evidence" value="ECO:0007669"/>
    <property type="project" value="UniProtKB-SubCell"/>
</dbReference>
<keyword evidence="8 14" id="KW-0418">Kinase</keyword>
<organism evidence="14 15">
    <name type="scientific">Dehalobacter restrictus</name>
    <dbReference type="NCBI Taxonomy" id="55583"/>
    <lineage>
        <taxon>Bacteria</taxon>
        <taxon>Bacillati</taxon>
        <taxon>Bacillota</taxon>
        <taxon>Clostridia</taxon>
        <taxon>Eubacteriales</taxon>
        <taxon>Desulfitobacteriaceae</taxon>
        <taxon>Dehalobacter</taxon>
    </lineage>
</organism>
<evidence type="ECO:0000256" key="4">
    <source>
        <dbReference type="ARBA" id="ARBA00022475"/>
    </source>
</evidence>
<comment type="catalytic activity">
    <reaction evidence="1">
        <text>ATP + protein L-histidine = ADP + protein N-phospho-L-histidine.</text>
        <dbReference type="EC" id="2.7.13.3"/>
    </reaction>
</comment>
<evidence type="ECO:0000256" key="10">
    <source>
        <dbReference type="ARBA" id="ARBA00023012"/>
    </source>
</evidence>
<dbReference type="PROSITE" id="PS50109">
    <property type="entry name" value="HIS_KIN"/>
    <property type="match status" value="1"/>
</dbReference>
<keyword evidence="6" id="KW-0808">Transferase</keyword>
<dbReference type="InterPro" id="IPR003661">
    <property type="entry name" value="HisK_dim/P_dom"/>
</dbReference>
<keyword evidence="11 12" id="KW-0472">Membrane</keyword>
<dbReference type="InterPro" id="IPR004358">
    <property type="entry name" value="Sig_transdc_His_kin-like_C"/>
</dbReference>
<dbReference type="Pfam" id="PF02518">
    <property type="entry name" value="HATPase_c"/>
    <property type="match status" value="1"/>
</dbReference>
<dbReference type="InterPro" id="IPR036097">
    <property type="entry name" value="HisK_dim/P_sf"/>
</dbReference>
<dbReference type="GO" id="GO:0004721">
    <property type="term" value="F:phosphoprotein phosphatase activity"/>
    <property type="evidence" value="ECO:0007669"/>
    <property type="project" value="TreeGrafter"/>
</dbReference>
<evidence type="ECO:0000256" key="6">
    <source>
        <dbReference type="ARBA" id="ARBA00022679"/>
    </source>
</evidence>
<dbReference type="GO" id="GO:0000155">
    <property type="term" value="F:phosphorelay sensor kinase activity"/>
    <property type="evidence" value="ECO:0007669"/>
    <property type="project" value="InterPro"/>
</dbReference>
<name>A0A857DG74_9FIRM</name>
<evidence type="ECO:0000256" key="3">
    <source>
        <dbReference type="ARBA" id="ARBA00012438"/>
    </source>
</evidence>
<dbReference type="PANTHER" id="PTHR45453">
    <property type="entry name" value="PHOSPHATE REGULON SENSOR PROTEIN PHOR"/>
    <property type="match status" value="1"/>
</dbReference>
<evidence type="ECO:0000256" key="9">
    <source>
        <dbReference type="ARBA" id="ARBA00022989"/>
    </source>
</evidence>
<feature type="transmembrane region" description="Helical" evidence="12">
    <location>
        <begin position="12"/>
        <end position="32"/>
    </location>
</feature>
<dbReference type="PANTHER" id="PTHR45453:SF2">
    <property type="entry name" value="HISTIDINE KINASE"/>
    <property type="match status" value="1"/>
</dbReference>
<gene>
    <name evidence="14" type="ORF">GQ588_03755</name>
</gene>
<dbReference type="InterPro" id="IPR050351">
    <property type="entry name" value="BphY/WalK/GraS-like"/>
</dbReference>
<dbReference type="InterPro" id="IPR036890">
    <property type="entry name" value="HATPase_C_sf"/>
</dbReference>
<evidence type="ECO:0000256" key="5">
    <source>
        <dbReference type="ARBA" id="ARBA00022553"/>
    </source>
</evidence>
<dbReference type="AlphaFoldDB" id="A0A857DG74"/>
<feature type="transmembrane region" description="Helical" evidence="12">
    <location>
        <begin position="38"/>
        <end position="57"/>
    </location>
</feature>